<accession>A0A0M4DDB7</accession>
<name>A0A0M4DDB7_STRPR</name>
<organism evidence="1">
    <name type="scientific">Streptomyces pristinaespiralis</name>
    <dbReference type="NCBI Taxonomy" id="38300"/>
    <lineage>
        <taxon>Bacteria</taxon>
        <taxon>Bacillati</taxon>
        <taxon>Actinomycetota</taxon>
        <taxon>Actinomycetes</taxon>
        <taxon>Kitasatosporales</taxon>
        <taxon>Streptomycetaceae</taxon>
        <taxon>Streptomyces</taxon>
    </lineage>
</organism>
<gene>
    <name evidence="1" type="ORF">SPRI_0374</name>
</gene>
<dbReference type="STRING" id="38300.SPRI_0374"/>
<dbReference type="PATRIC" id="fig|38300.4.peg.393"/>
<protein>
    <submittedName>
        <fullName evidence="1">Regulatory protein</fullName>
    </submittedName>
</protein>
<reference evidence="1 2" key="1">
    <citation type="submission" date="2015-08" db="EMBL/GenBank/DDBJ databases">
        <title>Genome sequence of the pristinamycin over-producing bacterium Streptomyces pristinaespiralis HCCB10218.</title>
        <authorList>
            <person name="Tian J."/>
            <person name="Yang J."/>
            <person name="Li L."/>
            <person name="Ruan L."/>
            <person name="Wei W."/>
            <person name="Zheng G."/>
            <person name="Wei Z."/>
            <person name="Yang S."/>
            <person name="Ge M."/>
            <person name="Jiang W."/>
            <person name="Lu Y."/>
        </authorList>
    </citation>
    <scope>NUCLEOTIDE SEQUENCE [LARGE SCALE GENOMIC DNA]</scope>
    <source>
        <strain evidence="1 2">HCCB 10218</strain>
    </source>
</reference>
<dbReference type="EMBL" id="CP011340">
    <property type="protein sequence ID" value="ALC18680.1"/>
    <property type="molecule type" value="Genomic_DNA"/>
</dbReference>
<sequence>MPDRRAADSCGRLVRQTEAVVRLRRHTAAPAEEPLDVFCDELLIGPGTDSADDIALLVARPVPPS</sequence>
<proteinExistence type="predicted"/>
<dbReference type="Proteomes" id="UP000060513">
    <property type="component" value="Chromosome"/>
</dbReference>
<dbReference type="AlphaFoldDB" id="A0A0M4DDB7"/>
<evidence type="ECO:0000313" key="2">
    <source>
        <dbReference type="Proteomes" id="UP000060513"/>
    </source>
</evidence>
<dbReference type="KEGG" id="spri:SPRI_0374"/>
<evidence type="ECO:0000313" key="1">
    <source>
        <dbReference type="EMBL" id="ALC18680.1"/>
    </source>
</evidence>